<reference evidence="5 6" key="1">
    <citation type="submission" date="2020-11" db="EMBL/GenBank/DDBJ databases">
        <title>WGS of Herminiimonas contaminans strain Marseille-Q4544 isolated from planarians Schmidtea mediterranea.</title>
        <authorList>
            <person name="Kangale L."/>
        </authorList>
    </citation>
    <scope>NUCLEOTIDE SEQUENCE [LARGE SCALE GENOMIC DNA]</scope>
    <source>
        <strain evidence="5 6">Marseille-Q4544</strain>
    </source>
</reference>
<comment type="caution">
    <text evidence="5">The sequence shown here is derived from an EMBL/GenBank/DDBJ whole genome shotgun (WGS) entry which is preliminary data.</text>
</comment>
<keyword evidence="6" id="KW-1185">Reference proteome</keyword>
<dbReference type="InterPro" id="IPR048903">
    <property type="entry name" value="MdcG_N"/>
</dbReference>
<evidence type="ECO:0000313" key="5">
    <source>
        <dbReference type="EMBL" id="MBF8178102.1"/>
    </source>
</evidence>
<dbReference type="InterPro" id="IPR049180">
    <property type="entry name" value="MdcG_C"/>
</dbReference>
<name>A0ABS0ETE6_9BURK</name>
<accession>A0ABS0ETE6</accession>
<gene>
    <name evidence="5" type="primary">mdcG</name>
    <name evidence="5" type="ORF">IXC47_10450</name>
</gene>
<feature type="domain" description="Phosphoribosyl-dephospho-CoA transferase MdcG C-terminal" evidence="3">
    <location>
        <begin position="105"/>
        <end position="217"/>
    </location>
</feature>
<dbReference type="NCBIfam" id="TIGR03135">
    <property type="entry name" value="malonate_mdcG"/>
    <property type="match status" value="1"/>
</dbReference>
<evidence type="ECO:0000259" key="4">
    <source>
        <dbReference type="Pfam" id="PF20866"/>
    </source>
</evidence>
<dbReference type="InterPro" id="IPR017557">
    <property type="entry name" value="Holo-ACP_synthase"/>
</dbReference>
<evidence type="ECO:0000256" key="2">
    <source>
        <dbReference type="ARBA" id="ARBA00022695"/>
    </source>
</evidence>
<protein>
    <submittedName>
        <fullName evidence="5">Malonate decarboxylase holo-[acyl-carrier-protein] synthase</fullName>
    </submittedName>
</protein>
<proteinExistence type="predicted"/>
<dbReference type="Proteomes" id="UP000657372">
    <property type="component" value="Unassembled WGS sequence"/>
</dbReference>
<keyword evidence="1" id="KW-0808">Transferase</keyword>
<evidence type="ECO:0000313" key="6">
    <source>
        <dbReference type="Proteomes" id="UP000657372"/>
    </source>
</evidence>
<evidence type="ECO:0000256" key="1">
    <source>
        <dbReference type="ARBA" id="ARBA00022679"/>
    </source>
</evidence>
<dbReference type="Pfam" id="PF10620">
    <property type="entry name" value="MdcG"/>
    <property type="match status" value="1"/>
</dbReference>
<sequence>MIAPQSSSFVFKRHSRVWLNWPEAAERMHVRDGVQAAAIHQHAARGLPFVARSRQPGDRLDMVQLGLRLPRTTDQRSLAFCVPASVVREASDAMTLSEALLQQTPLPAGWYDTLIHLQTDAAKLGLTLRIYGSLAWQCVTGTPYLADNSDVDLLLAPATLEQAHAGLRLLDAVEKEGRVRLDGEMIFPDGRAVAWKELLANTRLVMVKSNEGVALATLESVWKQSAWH</sequence>
<keyword evidence="2" id="KW-0548">Nucleotidyltransferase</keyword>
<evidence type="ECO:0000259" key="3">
    <source>
        <dbReference type="Pfam" id="PF10620"/>
    </source>
</evidence>
<organism evidence="5 6">
    <name type="scientific">Herminiimonas contaminans</name>
    <dbReference type="NCBI Taxonomy" id="1111140"/>
    <lineage>
        <taxon>Bacteria</taxon>
        <taxon>Pseudomonadati</taxon>
        <taxon>Pseudomonadota</taxon>
        <taxon>Betaproteobacteria</taxon>
        <taxon>Burkholderiales</taxon>
        <taxon>Oxalobacteraceae</taxon>
        <taxon>Herminiimonas</taxon>
    </lineage>
</organism>
<dbReference type="RefSeq" id="WP_195875602.1">
    <property type="nucleotide sequence ID" value="NZ_JADOEL010000007.1"/>
</dbReference>
<dbReference type="Pfam" id="PF20866">
    <property type="entry name" value="MdcG_N"/>
    <property type="match status" value="1"/>
</dbReference>
<dbReference type="EMBL" id="JADOEL010000007">
    <property type="protein sequence ID" value="MBF8178102.1"/>
    <property type="molecule type" value="Genomic_DNA"/>
</dbReference>
<feature type="domain" description="Phosphoribosyl-dephospho-CoA transferase MdcG N-terminal" evidence="4">
    <location>
        <begin position="13"/>
        <end position="89"/>
    </location>
</feature>